<organism evidence="1 2">
    <name type="scientific">Natrinema hispanicum</name>
    <dbReference type="NCBI Taxonomy" id="392421"/>
    <lineage>
        <taxon>Archaea</taxon>
        <taxon>Methanobacteriati</taxon>
        <taxon>Methanobacteriota</taxon>
        <taxon>Stenosarchaea group</taxon>
        <taxon>Halobacteria</taxon>
        <taxon>Halobacteriales</taxon>
        <taxon>Natrialbaceae</taxon>
        <taxon>Natrinema</taxon>
    </lineage>
</organism>
<dbReference type="OrthoDB" id="45235at2157"/>
<proteinExistence type="predicted"/>
<comment type="caution">
    <text evidence="1">The sequence shown here is derived from an EMBL/GenBank/DDBJ whole genome shotgun (WGS) entry which is preliminary data.</text>
</comment>
<dbReference type="Pfam" id="PF02391">
    <property type="entry name" value="MoaE"/>
    <property type="match status" value="1"/>
</dbReference>
<protein>
    <submittedName>
        <fullName evidence="1">Molybdopterin synthase subunit MoaE /molybdopterin guanine dinucleotide biosynthesis accessory protein MobB</fullName>
    </submittedName>
</protein>
<evidence type="ECO:0000313" key="1">
    <source>
        <dbReference type="EMBL" id="RZV11616.1"/>
    </source>
</evidence>
<sequence length="285" mass="31012">MHVLGVREAGADHDTLEAVVDRIVDRLSERGRVGVVRYDATIADGTHARESLTFDEDITTVGGDVTYDLGVDGDWTASGTGMSVGDALDSLATDCDYAVVIGVPTLQYPSVVVGSSSAADETDDKTIATVDGPGDLEFEDLVAALESAEPHETLESLVTRLKRSPRADRAGAIATFTGRVRAKDSADDARTQYLEFEKYVGVADERMAALETDLEARDGVFDVELYHRTGIVEDGDDIVFVVVLAGHREEAFRTVEDGINRLKDEVPLFKKEVTVEDEFWVHERS</sequence>
<dbReference type="InterPro" id="IPR003448">
    <property type="entry name" value="Mopterin_biosynth_MoaE"/>
</dbReference>
<evidence type="ECO:0000313" key="2">
    <source>
        <dbReference type="Proteomes" id="UP000291097"/>
    </source>
</evidence>
<accession>A0A482YB00</accession>
<dbReference type="Gene3D" id="3.90.1170.40">
    <property type="entry name" value="Molybdopterin biosynthesis MoaE subunit"/>
    <property type="match status" value="1"/>
</dbReference>
<gene>
    <name evidence="1" type="ORF">BDK88_0496</name>
</gene>
<dbReference type="InterPro" id="IPR036563">
    <property type="entry name" value="MoaE_sf"/>
</dbReference>
<dbReference type="PANTHER" id="PTHR23404">
    <property type="entry name" value="MOLYBDOPTERIN SYNTHASE RELATED"/>
    <property type="match status" value="1"/>
</dbReference>
<dbReference type="SUPFAM" id="SSF54690">
    <property type="entry name" value="Molybdopterin synthase subunit MoaE"/>
    <property type="match status" value="1"/>
</dbReference>
<dbReference type="Proteomes" id="UP000291097">
    <property type="component" value="Unassembled WGS sequence"/>
</dbReference>
<name>A0A482YB00_9EURY</name>
<dbReference type="GO" id="GO:0006777">
    <property type="term" value="P:Mo-molybdopterin cofactor biosynthetic process"/>
    <property type="evidence" value="ECO:0007669"/>
    <property type="project" value="InterPro"/>
</dbReference>
<dbReference type="CDD" id="cd00756">
    <property type="entry name" value="MoaE"/>
    <property type="match status" value="1"/>
</dbReference>
<dbReference type="NCBIfam" id="NF011061">
    <property type="entry name" value="PRK14493.1"/>
    <property type="match status" value="1"/>
</dbReference>
<dbReference type="RefSeq" id="WP_130499011.1">
    <property type="nucleotide sequence ID" value="NZ_SHMP01000003.1"/>
</dbReference>
<dbReference type="AlphaFoldDB" id="A0A482YB00"/>
<dbReference type="EMBL" id="SHMP01000003">
    <property type="protein sequence ID" value="RZV11616.1"/>
    <property type="molecule type" value="Genomic_DNA"/>
</dbReference>
<reference evidence="1 2" key="1">
    <citation type="submission" date="2019-02" db="EMBL/GenBank/DDBJ databases">
        <title>Genomic Encyclopedia of Archaeal and Bacterial Type Strains, Phase II (KMG-II): from individual species to whole genera.</title>
        <authorList>
            <person name="Goeker M."/>
        </authorList>
    </citation>
    <scope>NUCLEOTIDE SEQUENCE [LARGE SCALE GENOMIC DNA]</scope>
    <source>
        <strain evidence="1 2">DSM 18328</strain>
    </source>
</reference>